<dbReference type="RefSeq" id="WP_006553185.1">
    <property type="nucleotide sequence ID" value="NZ_AHBW01000047.1"/>
</dbReference>
<evidence type="ECO:0000259" key="9">
    <source>
        <dbReference type="Pfam" id="PF02803"/>
    </source>
</evidence>
<dbReference type="NCBIfam" id="TIGR01930">
    <property type="entry name" value="AcCoA-C-Actrans"/>
    <property type="match status" value="1"/>
</dbReference>
<evidence type="ECO:0000256" key="5">
    <source>
        <dbReference type="ARBA" id="ARBA00040529"/>
    </source>
</evidence>
<feature type="domain" description="Thiolase N-terminal" evidence="8">
    <location>
        <begin position="4"/>
        <end position="268"/>
    </location>
</feature>
<sequence length="403" mass="41776">MTDVVICEPLRTPVGRFGGVLKDIAPEDLAATVIRELVARTGITGSDIDDVFLGQASPNGEAPALGRVAALNAGLGVNVPGLQVDRRCGSGLQAIVQAVMQVQTGASDLILAGGAESMSQAEFYATGMRWGVKGEAVALSDRLARARVTAGGRDFPVPGGMIETAENLRAEFSISREDQDALAVQSHQRAVAAQKNGVFAQEIVSVSVPQRKGDPLVVDTDEHPRADTSMETLAKLRPIRGKIDPESTVTAGNASGQNDGAALAIVTTTEKAAALGLRPLARLASWAVAGVPPRTMGIGPVPASEKALGRLGLTLADMDVIELNEAFAAQALAVTRSWGIEADDSRLNPNGSGISLGHPVGATGGRILATLLRELDRREGRYGLETMCIGGGQGLAAVFERIA</sequence>
<evidence type="ECO:0000256" key="3">
    <source>
        <dbReference type="ARBA" id="ARBA00022679"/>
    </source>
</evidence>
<protein>
    <recommendedName>
        <fullName evidence="5">Probable acetyl-CoA acetyltransferase</fullName>
        <ecNumber evidence="2">2.3.1.9</ecNumber>
    </recommendedName>
</protein>
<dbReference type="GO" id="GO:0003985">
    <property type="term" value="F:acetyl-CoA C-acetyltransferase activity"/>
    <property type="evidence" value="ECO:0007669"/>
    <property type="project" value="UniProtKB-EC"/>
</dbReference>
<feature type="active site" description="Proton acceptor" evidence="6">
    <location>
        <position position="388"/>
    </location>
</feature>
<dbReference type="Pfam" id="PF02803">
    <property type="entry name" value="Thiolase_C"/>
    <property type="match status" value="1"/>
</dbReference>
<dbReference type="Gene3D" id="3.40.47.10">
    <property type="match status" value="1"/>
</dbReference>
<evidence type="ECO:0000256" key="4">
    <source>
        <dbReference type="ARBA" id="ARBA00023315"/>
    </source>
</evidence>
<dbReference type="InterPro" id="IPR002155">
    <property type="entry name" value="Thiolase"/>
</dbReference>
<comment type="caution">
    <text evidence="10">The sequence shown here is derived from an EMBL/GenBank/DDBJ whole genome shotgun (WGS) entry which is preliminary data.</text>
</comment>
<feature type="active site" description="Proton acceptor" evidence="6">
    <location>
        <position position="358"/>
    </location>
</feature>
<dbReference type="InterPro" id="IPR020616">
    <property type="entry name" value="Thiolase_N"/>
</dbReference>
<dbReference type="PANTHER" id="PTHR18919:SF107">
    <property type="entry name" value="ACETYL-COA ACETYLTRANSFERASE, CYTOSOLIC"/>
    <property type="match status" value="1"/>
</dbReference>
<evidence type="ECO:0000256" key="2">
    <source>
        <dbReference type="ARBA" id="ARBA00012705"/>
    </source>
</evidence>
<dbReference type="InterPro" id="IPR020617">
    <property type="entry name" value="Thiolase_C"/>
</dbReference>
<dbReference type="InterPro" id="IPR016039">
    <property type="entry name" value="Thiolase-like"/>
</dbReference>
<dbReference type="AlphaFoldDB" id="H0JU18"/>
<accession>H0JU18</accession>
<name>H0JU18_9NOCA</name>
<dbReference type="PATRIC" id="fig|1114960.4.peg.3300"/>
<dbReference type="Pfam" id="PF00108">
    <property type="entry name" value="Thiolase_N"/>
    <property type="match status" value="1"/>
</dbReference>
<dbReference type="Proteomes" id="UP000005064">
    <property type="component" value="Unassembled WGS sequence"/>
</dbReference>
<evidence type="ECO:0000313" key="10">
    <source>
        <dbReference type="EMBL" id="EHK82428.1"/>
    </source>
</evidence>
<gene>
    <name evidence="10" type="ORF">AK37_16208</name>
</gene>
<comment type="similarity">
    <text evidence="1 7">Belongs to the thiolase-like superfamily. Thiolase family.</text>
</comment>
<keyword evidence="3 7" id="KW-0808">Transferase</keyword>
<evidence type="ECO:0000256" key="6">
    <source>
        <dbReference type="PIRSR" id="PIRSR000429-1"/>
    </source>
</evidence>
<reference evidence="10 11" key="1">
    <citation type="submission" date="2011-12" db="EMBL/GenBank/DDBJ databases">
        <authorList>
            <person name="Kriszt B."/>
            <person name="Tancsics A."/>
            <person name="Cserhati M."/>
            <person name="Toth A."/>
            <person name="Nagy I."/>
            <person name="Horvath B."/>
            <person name="Tamura T."/>
            <person name="Kukolya J."/>
            <person name="Szoboszlay S."/>
        </authorList>
    </citation>
    <scope>NUCLEOTIDE SEQUENCE [LARGE SCALE GENOMIC DNA]</scope>
    <source>
        <strain evidence="10 11">AK37</strain>
    </source>
</reference>
<dbReference type="PANTHER" id="PTHR18919">
    <property type="entry name" value="ACETYL-COA C-ACYLTRANSFERASE"/>
    <property type="match status" value="1"/>
</dbReference>
<dbReference type="NCBIfam" id="NF004853">
    <property type="entry name" value="PRK06205.1"/>
    <property type="match status" value="1"/>
</dbReference>
<feature type="domain" description="Thiolase C-terminal" evidence="9">
    <location>
        <begin position="278"/>
        <end position="401"/>
    </location>
</feature>
<keyword evidence="4 7" id="KW-0012">Acyltransferase</keyword>
<organism evidence="10 11">
    <name type="scientific">Rhodococcus pyridinivorans AK37</name>
    <dbReference type="NCBI Taxonomy" id="1114960"/>
    <lineage>
        <taxon>Bacteria</taxon>
        <taxon>Bacillati</taxon>
        <taxon>Actinomycetota</taxon>
        <taxon>Actinomycetes</taxon>
        <taxon>Mycobacteriales</taxon>
        <taxon>Nocardiaceae</taxon>
        <taxon>Rhodococcus</taxon>
    </lineage>
</organism>
<evidence type="ECO:0000256" key="1">
    <source>
        <dbReference type="ARBA" id="ARBA00010982"/>
    </source>
</evidence>
<proteinExistence type="inferred from homology"/>
<dbReference type="FunFam" id="3.40.47.10:FF:000010">
    <property type="entry name" value="Acetyl-CoA acetyltransferase (Thiolase)"/>
    <property type="match status" value="1"/>
</dbReference>
<dbReference type="SUPFAM" id="SSF53901">
    <property type="entry name" value="Thiolase-like"/>
    <property type="match status" value="2"/>
</dbReference>
<dbReference type="EC" id="2.3.1.9" evidence="2"/>
<dbReference type="EMBL" id="AHBW01000047">
    <property type="protein sequence ID" value="EHK82428.1"/>
    <property type="molecule type" value="Genomic_DNA"/>
</dbReference>
<evidence type="ECO:0000313" key="11">
    <source>
        <dbReference type="Proteomes" id="UP000005064"/>
    </source>
</evidence>
<evidence type="ECO:0000259" key="8">
    <source>
        <dbReference type="Pfam" id="PF00108"/>
    </source>
</evidence>
<dbReference type="CDD" id="cd00751">
    <property type="entry name" value="thiolase"/>
    <property type="match status" value="1"/>
</dbReference>
<dbReference type="PIRSF" id="PIRSF000429">
    <property type="entry name" value="Ac-CoA_Ac_transf"/>
    <property type="match status" value="1"/>
</dbReference>
<evidence type="ECO:0000256" key="7">
    <source>
        <dbReference type="RuleBase" id="RU003557"/>
    </source>
</evidence>
<feature type="active site" description="Acyl-thioester intermediate" evidence="6">
    <location>
        <position position="88"/>
    </location>
</feature>